<evidence type="ECO:0000313" key="2">
    <source>
        <dbReference type="EMBL" id="MBB5021917.1"/>
    </source>
</evidence>
<feature type="compositionally biased region" description="Polar residues" evidence="1">
    <location>
        <begin position="59"/>
        <end position="74"/>
    </location>
</feature>
<dbReference type="Pfam" id="PF10116">
    <property type="entry name" value="Host_attach"/>
    <property type="match status" value="1"/>
</dbReference>
<dbReference type="RefSeq" id="WP_183731489.1">
    <property type="nucleotide sequence ID" value="NZ_JACHID010000006.1"/>
</dbReference>
<keyword evidence="3" id="KW-1185">Reference proteome</keyword>
<dbReference type="EMBL" id="JACHID010000006">
    <property type="protein sequence ID" value="MBB5021917.1"/>
    <property type="molecule type" value="Genomic_DNA"/>
</dbReference>
<dbReference type="Proteomes" id="UP000528322">
    <property type="component" value="Unassembled WGS sequence"/>
</dbReference>
<organism evidence="2 3">
    <name type="scientific">Desulfurispira natronophila</name>
    <dbReference type="NCBI Taxonomy" id="682562"/>
    <lineage>
        <taxon>Bacteria</taxon>
        <taxon>Pseudomonadati</taxon>
        <taxon>Chrysiogenota</taxon>
        <taxon>Chrysiogenia</taxon>
        <taxon>Chrysiogenales</taxon>
        <taxon>Chrysiogenaceae</taxon>
        <taxon>Desulfurispira</taxon>
    </lineage>
</organism>
<protein>
    <submittedName>
        <fullName evidence="2">Protein required for attachment to host cells</fullName>
    </submittedName>
</protein>
<evidence type="ECO:0000313" key="3">
    <source>
        <dbReference type="Proteomes" id="UP000528322"/>
    </source>
</evidence>
<reference evidence="2 3" key="1">
    <citation type="submission" date="2020-08" db="EMBL/GenBank/DDBJ databases">
        <title>Genomic Encyclopedia of Type Strains, Phase IV (KMG-IV): sequencing the most valuable type-strain genomes for metagenomic binning, comparative biology and taxonomic classification.</title>
        <authorList>
            <person name="Goeker M."/>
        </authorList>
    </citation>
    <scope>NUCLEOTIDE SEQUENCE [LARGE SCALE GENOMIC DNA]</scope>
    <source>
        <strain evidence="2 3">DSM 22071</strain>
    </source>
</reference>
<comment type="caution">
    <text evidence="2">The sequence shown here is derived from an EMBL/GenBank/DDBJ whole genome shotgun (WGS) entry which is preliminary data.</text>
</comment>
<gene>
    <name evidence="2" type="ORF">HNR37_001231</name>
</gene>
<dbReference type="InterPro" id="IPR019291">
    <property type="entry name" value="Host_attachment_protein"/>
</dbReference>
<accession>A0A7W8DH17</accession>
<feature type="compositionally biased region" description="Polar residues" evidence="1">
    <location>
        <begin position="41"/>
        <end position="51"/>
    </location>
</feature>
<sequence>MNTPHFQMPKTLILVANASRARLFTVESPTGPLRELESRSHPASQLRQQDLTSDRHGRSFQSAGESRSAMSQSVDPKEQEAITFAKELADLVNHYRGQGELERLYLVAPPGFLGLLRKSLKAEVQALVAQEIDKDYTRLAAPDLRSHLPEFLR</sequence>
<name>A0A7W8DH17_9BACT</name>
<dbReference type="AlphaFoldDB" id="A0A7W8DH17"/>
<feature type="region of interest" description="Disordered" evidence="1">
    <location>
        <begin position="31"/>
        <end position="78"/>
    </location>
</feature>
<evidence type="ECO:0000256" key="1">
    <source>
        <dbReference type="SAM" id="MobiDB-lite"/>
    </source>
</evidence>
<proteinExistence type="predicted"/>